<dbReference type="RefSeq" id="WP_138841703.1">
    <property type="nucleotide sequence ID" value="NZ_VCPD01000003.1"/>
</dbReference>
<comment type="caution">
    <text evidence="1">The sequence shown here is derived from an EMBL/GenBank/DDBJ whole genome shotgun (WGS) entry which is preliminary data.</text>
</comment>
<name>A0ABY2WZ46_9RHOB</name>
<organism evidence="1 2">
    <name type="scientific">Ruegeria sediminis</name>
    <dbReference type="NCBI Taxonomy" id="2583820"/>
    <lineage>
        <taxon>Bacteria</taxon>
        <taxon>Pseudomonadati</taxon>
        <taxon>Pseudomonadota</taxon>
        <taxon>Alphaproteobacteria</taxon>
        <taxon>Rhodobacterales</taxon>
        <taxon>Roseobacteraceae</taxon>
        <taxon>Ruegeria</taxon>
    </lineage>
</organism>
<accession>A0ABY2WZ46</accession>
<sequence length="234" mass="26906">MQKSMEEHQEEYRRQYRAVRPILEKHFASVDPQRIPGIIQLFLAEKEVALYESWNRDQQKNHLSRLRAQLRLAAESLSNIHPGVLVEVEANLTLPLEVLNGTYDRKTCAEEVFERAPSFAEVDTAKQVFRGLMSFSENIDKAIKYTQDELPVGIATGNRNIGAWKVVEAAVEVSRRYPDKMNVPKKMNGSGPLRRLLVDLFDLYNINANVDAAFNGWVEHIDRNREFLDLLPID</sequence>
<protein>
    <submittedName>
        <fullName evidence="1">Uncharacterized protein</fullName>
    </submittedName>
</protein>
<evidence type="ECO:0000313" key="1">
    <source>
        <dbReference type="EMBL" id="TMV07772.1"/>
    </source>
</evidence>
<dbReference type="EMBL" id="VCPD01000003">
    <property type="protein sequence ID" value="TMV07772.1"/>
    <property type="molecule type" value="Genomic_DNA"/>
</dbReference>
<reference evidence="1 2" key="1">
    <citation type="submission" date="2019-05" db="EMBL/GenBank/DDBJ databases">
        <title>Ruegeria sp. nov., isolated from tidal flat.</title>
        <authorList>
            <person name="Kim W."/>
        </authorList>
    </citation>
    <scope>NUCLEOTIDE SEQUENCE [LARGE SCALE GENOMIC DNA]</scope>
    <source>
        <strain evidence="1 2">CAU 1488</strain>
    </source>
</reference>
<evidence type="ECO:0000313" key="2">
    <source>
        <dbReference type="Proteomes" id="UP001193035"/>
    </source>
</evidence>
<gene>
    <name evidence="1" type="ORF">FGK63_09915</name>
</gene>
<dbReference type="Proteomes" id="UP001193035">
    <property type="component" value="Unassembled WGS sequence"/>
</dbReference>
<keyword evidence="2" id="KW-1185">Reference proteome</keyword>
<proteinExistence type="predicted"/>